<dbReference type="PANTHER" id="PTHR11552:SF201">
    <property type="entry name" value="GLUCOSE-METHANOL-CHOLINE OXIDOREDUCTASE N-TERMINAL DOMAIN-CONTAINING PROTEIN"/>
    <property type="match status" value="1"/>
</dbReference>
<protein>
    <submittedName>
        <fullName evidence="9">GMC oxidoreductase</fullName>
    </submittedName>
</protein>
<keyword evidence="10" id="KW-1185">Reference proteome</keyword>
<feature type="signal peptide" evidence="7">
    <location>
        <begin position="1"/>
        <end position="19"/>
    </location>
</feature>
<keyword evidence="3" id="KW-0285">Flavoprotein</keyword>
<evidence type="ECO:0000256" key="1">
    <source>
        <dbReference type="ARBA" id="ARBA00001974"/>
    </source>
</evidence>
<dbReference type="InterPro" id="IPR000172">
    <property type="entry name" value="GMC_OxRdtase_N"/>
</dbReference>
<proteinExistence type="inferred from homology"/>
<keyword evidence="4 7" id="KW-0732">Signal</keyword>
<dbReference type="GO" id="GO:0050660">
    <property type="term" value="F:flavin adenine dinucleotide binding"/>
    <property type="evidence" value="ECO:0007669"/>
    <property type="project" value="InterPro"/>
</dbReference>
<keyword evidence="5" id="KW-0274">FAD</keyword>
<evidence type="ECO:0000256" key="3">
    <source>
        <dbReference type="ARBA" id="ARBA00022630"/>
    </source>
</evidence>
<evidence type="ECO:0000256" key="7">
    <source>
        <dbReference type="SAM" id="SignalP"/>
    </source>
</evidence>
<dbReference type="AlphaFoldDB" id="A0A0C9VUM8"/>
<evidence type="ECO:0000256" key="6">
    <source>
        <dbReference type="ARBA" id="ARBA00023002"/>
    </source>
</evidence>
<gene>
    <name evidence="9" type="ORF">M422DRAFT_171637</name>
</gene>
<dbReference type="Gene3D" id="3.50.50.60">
    <property type="entry name" value="FAD/NAD(P)-binding domain"/>
    <property type="match status" value="2"/>
</dbReference>
<evidence type="ECO:0000256" key="4">
    <source>
        <dbReference type="ARBA" id="ARBA00022729"/>
    </source>
</evidence>
<evidence type="ECO:0000256" key="2">
    <source>
        <dbReference type="ARBA" id="ARBA00010790"/>
    </source>
</evidence>
<comment type="similarity">
    <text evidence="2">Belongs to the GMC oxidoreductase family.</text>
</comment>
<keyword evidence="6" id="KW-0560">Oxidoreductase</keyword>
<comment type="cofactor">
    <cofactor evidence="1">
        <name>FAD</name>
        <dbReference type="ChEBI" id="CHEBI:57692"/>
    </cofactor>
</comment>
<name>A0A0C9VUM8_SPHS4</name>
<dbReference type="GO" id="GO:0016614">
    <property type="term" value="F:oxidoreductase activity, acting on CH-OH group of donors"/>
    <property type="evidence" value="ECO:0007669"/>
    <property type="project" value="InterPro"/>
</dbReference>
<dbReference type="InterPro" id="IPR012132">
    <property type="entry name" value="GMC_OxRdtase"/>
</dbReference>
<dbReference type="EMBL" id="KN837133">
    <property type="protein sequence ID" value="KIJ41961.1"/>
    <property type="molecule type" value="Genomic_DNA"/>
</dbReference>
<evidence type="ECO:0000259" key="8">
    <source>
        <dbReference type="PROSITE" id="PS00624"/>
    </source>
</evidence>
<dbReference type="Proteomes" id="UP000054279">
    <property type="component" value="Unassembled WGS sequence"/>
</dbReference>
<feature type="chain" id="PRO_5002204864" evidence="7">
    <location>
        <begin position="20"/>
        <end position="341"/>
    </location>
</feature>
<dbReference type="InterPro" id="IPR036188">
    <property type="entry name" value="FAD/NAD-bd_sf"/>
</dbReference>
<dbReference type="PANTHER" id="PTHR11552">
    <property type="entry name" value="GLUCOSE-METHANOL-CHOLINE GMC OXIDOREDUCTASE"/>
    <property type="match status" value="1"/>
</dbReference>
<evidence type="ECO:0000313" key="10">
    <source>
        <dbReference type="Proteomes" id="UP000054279"/>
    </source>
</evidence>
<dbReference type="HOGENOM" id="CLU_002865_1_1_1"/>
<dbReference type="SUPFAM" id="SSF51905">
    <property type="entry name" value="FAD/NAD(P)-binding domain"/>
    <property type="match status" value="1"/>
</dbReference>
<feature type="domain" description="Glucose-methanol-choline oxidoreductase N-terminal" evidence="8">
    <location>
        <begin position="291"/>
        <end position="305"/>
    </location>
</feature>
<reference evidence="9 10" key="1">
    <citation type="submission" date="2014-06" db="EMBL/GenBank/DDBJ databases">
        <title>Evolutionary Origins and Diversification of the Mycorrhizal Mutualists.</title>
        <authorList>
            <consortium name="DOE Joint Genome Institute"/>
            <consortium name="Mycorrhizal Genomics Consortium"/>
            <person name="Kohler A."/>
            <person name="Kuo A."/>
            <person name="Nagy L.G."/>
            <person name="Floudas D."/>
            <person name="Copeland A."/>
            <person name="Barry K.W."/>
            <person name="Cichocki N."/>
            <person name="Veneault-Fourrey C."/>
            <person name="LaButti K."/>
            <person name="Lindquist E.A."/>
            <person name="Lipzen A."/>
            <person name="Lundell T."/>
            <person name="Morin E."/>
            <person name="Murat C."/>
            <person name="Riley R."/>
            <person name="Ohm R."/>
            <person name="Sun H."/>
            <person name="Tunlid A."/>
            <person name="Henrissat B."/>
            <person name="Grigoriev I.V."/>
            <person name="Hibbett D.S."/>
            <person name="Martin F."/>
        </authorList>
    </citation>
    <scope>NUCLEOTIDE SEQUENCE [LARGE SCALE GENOMIC DNA]</scope>
    <source>
        <strain evidence="9 10">SS14</strain>
    </source>
</reference>
<sequence>MKPIFLAINLCSSLTAVVAYDYVIVGGGTGGLTVAGRLTEDPNVSVAVIEAGPNAEDLPEVFIPGLIGTGQSFTTLNWAYPTVPQKNLNGRAVTVNAGKALGGSTIINSMIFVRTIIEQYDVWGEVNNDTEWTWNALLPYFKKSEIATPPNPFQVQIGGVRFDPSVHGFNGNVKVGFPNFYFIQSELWRNASVSLGFPRSPDLANGNPHAVGVAPNSLDAKNNTRCSAACAYYTPVASRPNLAVFLNATATRIIWANNTKAGKIIASGVEFLQGGQTTVISVEREVVLSAGTIGTPKVLELSGVGNSTILSAAGVKTVLALPTVGENLIGKYTFSSYAAYH</sequence>
<dbReference type="Pfam" id="PF00732">
    <property type="entry name" value="GMC_oxred_N"/>
    <property type="match status" value="1"/>
</dbReference>
<dbReference type="PROSITE" id="PS00624">
    <property type="entry name" value="GMC_OXRED_2"/>
    <property type="match status" value="1"/>
</dbReference>
<organism evidence="9 10">
    <name type="scientific">Sphaerobolus stellatus (strain SS14)</name>
    <dbReference type="NCBI Taxonomy" id="990650"/>
    <lineage>
        <taxon>Eukaryota</taxon>
        <taxon>Fungi</taxon>
        <taxon>Dikarya</taxon>
        <taxon>Basidiomycota</taxon>
        <taxon>Agaricomycotina</taxon>
        <taxon>Agaricomycetes</taxon>
        <taxon>Phallomycetidae</taxon>
        <taxon>Geastrales</taxon>
        <taxon>Sphaerobolaceae</taxon>
        <taxon>Sphaerobolus</taxon>
    </lineage>
</organism>
<dbReference type="OrthoDB" id="269227at2759"/>
<accession>A0A0C9VUM8</accession>
<evidence type="ECO:0000256" key="5">
    <source>
        <dbReference type="ARBA" id="ARBA00022827"/>
    </source>
</evidence>
<evidence type="ECO:0000313" key="9">
    <source>
        <dbReference type="EMBL" id="KIJ41961.1"/>
    </source>
</evidence>